<gene>
    <name evidence="3" type="ORF">SS37A_34710</name>
</gene>
<evidence type="ECO:0000313" key="3">
    <source>
        <dbReference type="EMBL" id="BDV35942.1"/>
    </source>
</evidence>
<reference evidence="3 4" key="1">
    <citation type="journal article" date="2023" name="Int. J. Syst. Evol. Microbiol.">
        <title>Methylocystis iwaonis sp. nov., a type II methane-oxidizing bacterium from surface soil of a rice paddy field in Japan, and emended description of the genus Methylocystis (ex Whittenbury et al. 1970) Bowman et al. 1993.</title>
        <authorList>
            <person name="Kaise H."/>
            <person name="Sawadogo J.B."/>
            <person name="Alam M.S."/>
            <person name="Ueno C."/>
            <person name="Dianou D."/>
            <person name="Shinjo R."/>
            <person name="Asakawa S."/>
        </authorList>
    </citation>
    <scope>NUCLEOTIDE SEQUENCE [LARGE SCALE GENOMIC DNA]</scope>
    <source>
        <strain evidence="3 4">SS37A-Re</strain>
    </source>
</reference>
<dbReference type="Gene3D" id="1.10.260.40">
    <property type="entry name" value="lambda repressor-like DNA-binding domains"/>
    <property type="match status" value="1"/>
</dbReference>
<dbReference type="PANTHER" id="PTHR36924">
    <property type="entry name" value="ANTITOXIN HIGA-1"/>
    <property type="match status" value="1"/>
</dbReference>
<accession>A0ABN6VNY5</accession>
<dbReference type="Proteomes" id="UP001317629">
    <property type="component" value="Chromosome"/>
</dbReference>
<evidence type="ECO:0000313" key="4">
    <source>
        <dbReference type="Proteomes" id="UP001317629"/>
    </source>
</evidence>
<feature type="domain" description="HTH cro/C1-type" evidence="2">
    <location>
        <begin position="28"/>
        <end position="76"/>
    </location>
</feature>
<dbReference type="NCBIfam" id="TIGR02607">
    <property type="entry name" value="antidote_HigA"/>
    <property type="match status" value="1"/>
</dbReference>
<dbReference type="RefSeq" id="WP_281929470.1">
    <property type="nucleotide sequence ID" value="NZ_AP027142.1"/>
</dbReference>
<dbReference type="InterPro" id="IPR013430">
    <property type="entry name" value="Toxin_antidote_HigA"/>
</dbReference>
<organism evidence="3 4">
    <name type="scientific">Methylocystis iwaonis</name>
    <dbReference type="NCBI Taxonomy" id="2885079"/>
    <lineage>
        <taxon>Bacteria</taxon>
        <taxon>Pseudomonadati</taxon>
        <taxon>Pseudomonadota</taxon>
        <taxon>Alphaproteobacteria</taxon>
        <taxon>Hyphomicrobiales</taxon>
        <taxon>Methylocystaceae</taxon>
        <taxon>Methylocystis</taxon>
    </lineage>
</organism>
<dbReference type="PROSITE" id="PS50943">
    <property type="entry name" value="HTH_CROC1"/>
    <property type="match status" value="1"/>
</dbReference>
<dbReference type="InterPro" id="IPR010982">
    <property type="entry name" value="Lambda_DNA-bd_dom_sf"/>
</dbReference>
<dbReference type="PANTHER" id="PTHR36924:SF1">
    <property type="entry name" value="ANTITOXIN HIGA-1"/>
    <property type="match status" value="1"/>
</dbReference>
<name>A0ABN6VNY5_9HYPH</name>
<dbReference type="SUPFAM" id="SSF47413">
    <property type="entry name" value="lambda repressor-like DNA-binding domains"/>
    <property type="match status" value="1"/>
</dbReference>
<dbReference type="EMBL" id="AP027142">
    <property type="protein sequence ID" value="BDV35942.1"/>
    <property type="molecule type" value="Genomic_DNA"/>
</dbReference>
<keyword evidence="4" id="KW-1185">Reference proteome</keyword>
<evidence type="ECO:0000259" key="2">
    <source>
        <dbReference type="PROSITE" id="PS50943"/>
    </source>
</evidence>
<keyword evidence="1" id="KW-0238">DNA-binding</keyword>
<proteinExistence type="predicted"/>
<evidence type="ECO:0000256" key="1">
    <source>
        <dbReference type="ARBA" id="ARBA00023125"/>
    </source>
</evidence>
<sequence length="106" mass="11796">MTEVFAAKRADREPTHPGVILREDVLPSLGVTVTEFARMLDVGRQQLHRILSGDSSISPEMALKLGKLCGNGPEFWINMQVAVDLWRARKELGARLDAIQEIRPCA</sequence>
<protein>
    <submittedName>
        <fullName evidence="3">Transcriptional regulator</fullName>
    </submittedName>
</protein>
<dbReference type="InterPro" id="IPR001387">
    <property type="entry name" value="Cro/C1-type_HTH"/>
</dbReference>
<dbReference type="Pfam" id="PF01381">
    <property type="entry name" value="HTH_3"/>
    <property type="match status" value="1"/>
</dbReference>
<dbReference type="SMART" id="SM00530">
    <property type="entry name" value="HTH_XRE"/>
    <property type="match status" value="1"/>
</dbReference>